<comment type="caution">
    <text evidence="2">The sequence shown here is derived from an EMBL/GenBank/DDBJ whole genome shotgun (WGS) entry which is preliminary data.</text>
</comment>
<dbReference type="Proteomes" id="UP000216107">
    <property type="component" value="Unassembled WGS sequence"/>
</dbReference>
<accession>A0A272EPN6</accession>
<name>A0A272EPN6_9RHOO</name>
<dbReference type="Proteomes" id="UP000623509">
    <property type="component" value="Unassembled WGS sequence"/>
</dbReference>
<proteinExistence type="predicted"/>
<evidence type="ECO:0000313" key="3">
    <source>
        <dbReference type="Proteomes" id="UP000216107"/>
    </source>
</evidence>
<dbReference type="EMBL" id="MDUX01000053">
    <property type="protein sequence ID" value="KAF7598324.1"/>
    <property type="molecule type" value="Genomic_DNA"/>
</dbReference>
<evidence type="ECO:0000313" key="1">
    <source>
        <dbReference type="EMBL" id="KAF7598324.1"/>
    </source>
</evidence>
<organism evidence="2 3">
    <name type="scientific">Candidatus Dactylopiibacterium carminicum</name>
    <dbReference type="NCBI Taxonomy" id="857335"/>
    <lineage>
        <taxon>Bacteria</taxon>
        <taxon>Pseudomonadati</taxon>
        <taxon>Pseudomonadota</taxon>
        <taxon>Betaproteobacteria</taxon>
        <taxon>Rhodocyclales</taxon>
        <taxon>Rhodocyclaceae</taxon>
        <taxon>Candidatus Dactylopiibacterium</taxon>
    </lineage>
</organism>
<sequence length="84" mass="9290">MDTAFLLKLQTHGMADTVSTFALPSPGKCDKPLETAQITDKGESMADFKRQFCQTALIYRLDTATQSARMQSHITIPLITALAW</sequence>
<evidence type="ECO:0000313" key="2">
    <source>
        <dbReference type="EMBL" id="PAS92059.1"/>
    </source>
</evidence>
<dbReference type="EMBL" id="NMRN01000049">
    <property type="protein sequence ID" value="PAS92059.1"/>
    <property type="molecule type" value="Genomic_DNA"/>
</dbReference>
<protein>
    <submittedName>
        <fullName evidence="2">Uncharacterized protein</fullName>
    </submittedName>
</protein>
<reference evidence="1 4" key="1">
    <citation type="submission" date="2016-08" db="EMBL/GenBank/DDBJ databases">
        <title>Candidatus Dactylopiibacterium carminicum genome sequence.</title>
        <authorList>
            <person name="Ramirez-Puebla S.T."/>
            <person name="Ormeno-Orrillo E."/>
            <person name="Vera-Ponce De Leon A."/>
            <person name="Luis L."/>
            <person name="Sanchez-Flores A."/>
            <person name="Monica R."/>
            <person name="Martinez-Romero E."/>
        </authorList>
    </citation>
    <scope>NUCLEOTIDE SEQUENCE [LARGE SCALE GENOMIC DNA]</scope>
    <source>
        <strain evidence="1">END1</strain>
    </source>
</reference>
<keyword evidence="4" id="KW-1185">Reference proteome</keyword>
<dbReference type="AlphaFoldDB" id="A0A272EPN6"/>
<evidence type="ECO:0000313" key="4">
    <source>
        <dbReference type="Proteomes" id="UP000623509"/>
    </source>
</evidence>
<gene>
    <name evidence="1" type="ORF">BGI27_13795</name>
    <name evidence="2" type="ORF">CGU29_13325</name>
</gene>
<reference evidence="2 3" key="2">
    <citation type="submission" date="2017-07" db="EMBL/GenBank/DDBJ databases">
        <title>Candidatus Dactylopiibacterium carminicum, a nitrogen-fixing symbiont of the cochineal insect Dactylopius coccus and Dactylopius opuntiae (Hemiptera: Coccoidea: Dactylopiidae).</title>
        <authorList>
            <person name="Vera A."/>
        </authorList>
    </citation>
    <scope>NUCLEOTIDE SEQUENCE [LARGE SCALE GENOMIC DNA]</scope>
    <source>
        <strain evidence="2 3">NFDCM</strain>
    </source>
</reference>